<gene>
    <name evidence="3" type="ORF">EV695_2258</name>
</gene>
<dbReference type="InterPro" id="IPR014729">
    <property type="entry name" value="Rossmann-like_a/b/a_fold"/>
</dbReference>
<feature type="domain" description="UspA" evidence="2">
    <location>
        <begin position="1"/>
        <end position="142"/>
    </location>
</feature>
<dbReference type="Pfam" id="PF00582">
    <property type="entry name" value="Usp"/>
    <property type="match status" value="1"/>
</dbReference>
<keyword evidence="4" id="KW-1185">Reference proteome</keyword>
<dbReference type="PANTHER" id="PTHR46268">
    <property type="entry name" value="STRESS RESPONSE PROTEIN NHAX"/>
    <property type="match status" value="1"/>
</dbReference>
<proteinExistence type="inferred from homology"/>
<comment type="caution">
    <text evidence="3">The sequence shown here is derived from an EMBL/GenBank/DDBJ whole genome shotgun (WGS) entry which is preliminary data.</text>
</comment>
<dbReference type="OrthoDB" id="9792500at2"/>
<dbReference type="RefSeq" id="WP_131905995.1">
    <property type="nucleotide sequence ID" value="NZ_BAAAFU010000004.1"/>
</dbReference>
<name>A0A4R1F1H9_9GAMM</name>
<dbReference type="CDD" id="cd00293">
    <property type="entry name" value="USP-like"/>
    <property type="match status" value="1"/>
</dbReference>
<evidence type="ECO:0000313" key="3">
    <source>
        <dbReference type="EMBL" id="TCJ87743.1"/>
    </source>
</evidence>
<sequence length="147" mass="16476">MLNKILVPVDIATPLTTKALLEAANEMALKFDSKIRIISVIPDYGMPLVASFFPEHAQDQIKEETRKKVTELAEQYITTDVKISVIKGPKRVNAILKVVEETTPDLVMLGCRRKNSRDEQRLLGSTTLAVTDRAHCSVMVVRREAED</sequence>
<dbReference type="PANTHER" id="PTHR46268:SF6">
    <property type="entry name" value="UNIVERSAL STRESS PROTEIN UP12"/>
    <property type="match status" value="1"/>
</dbReference>
<dbReference type="Gene3D" id="3.40.50.620">
    <property type="entry name" value="HUPs"/>
    <property type="match status" value="1"/>
</dbReference>
<organism evidence="3 4">
    <name type="scientific">Cocleimonas flava</name>
    <dbReference type="NCBI Taxonomy" id="634765"/>
    <lineage>
        <taxon>Bacteria</taxon>
        <taxon>Pseudomonadati</taxon>
        <taxon>Pseudomonadota</taxon>
        <taxon>Gammaproteobacteria</taxon>
        <taxon>Thiotrichales</taxon>
        <taxon>Thiotrichaceae</taxon>
        <taxon>Cocleimonas</taxon>
    </lineage>
</organism>
<dbReference type="Proteomes" id="UP000294887">
    <property type="component" value="Unassembled WGS sequence"/>
</dbReference>
<dbReference type="InterPro" id="IPR006016">
    <property type="entry name" value="UspA"/>
</dbReference>
<evidence type="ECO:0000259" key="2">
    <source>
        <dbReference type="Pfam" id="PF00582"/>
    </source>
</evidence>
<dbReference type="SUPFAM" id="SSF52402">
    <property type="entry name" value="Adenine nucleotide alpha hydrolases-like"/>
    <property type="match status" value="1"/>
</dbReference>
<dbReference type="EMBL" id="SMFQ01000003">
    <property type="protein sequence ID" value="TCJ87743.1"/>
    <property type="molecule type" value="Genomic_DNA"/>
</dbReference>
<evidence type="ECO:0000256" key="1">
    <source>
        <dbReference type="ARBA" id="ARBA00008791"/>
    </source>
</evidence>
<accession>A0A4R1F1H9</accession>
<comment type="similarity">
    <text evidence="1">Belongs to the universal stress protein A family.</text>
</comment>
<reference evidence="3 4" key="1">
    <citation type="submission" date="2019-03" db="EMBL/GenBank/DDBJ databases">
        <title>Genomic Encyclopedia of Type Strains, Phase IV (KMG-IV): sequencing the most valuable type-strain genomes for metagenomic binning, comparative biology and taxonomic classification.</title>
        <authorList>
            <person name="Goeker M."/>
        </authorList>
    </citation>
    <scope>NUCLEOTIDE SEQUENCE [LARGE SCALE GENOMIC DNA]</scope>
    <source>
        <strain evidence="3 4">DSM 24830</strain>
    </source>
</reference>
<evidence type="ECO:0000313" key="4">
    <source>
        <dbReference type="Proteomes" id="UP000294887"/>
    </source>
</evidence>
<dbReference type="AlphaFoldDB" id="A0A4R1F1H9"/>
<protein>
    <submittedName>
        <fullName evidence="3">Nucleotide-binding universal stress UspA family protein</fullName>
    </submittedName>
</protein>